<feature type="region of interest" description="Disordered" evidence="2">
    <location>
        <begin position="1"/>
        <end position="53"/>
    </location>
</feature>
<dbReference type="RefSeq" id="XP_031435491.1">
    <property type="nucleotide sequence ID" value="XM_031579631.2"/>
</dbReference>
<name>A0A6P8GEG3_CLUHA</name>
<gene>
    <name evidence="4" type="primary">golga4</name>
</gene>
<dbReference type="KEGG" id="char:105892862"/>
<evidence type="ECO:0000256" key="1">
    <source>
        <dbReference type="SAM" id="Coils"/>
    </source>
</evidence>
<protein>
    <submittedName>
        <fullName evidence="4">Golgin subfamily A member 4</fullName>
    </submittedName>
</protein>
<proteinExistence type="predicted"/>
<dbReference type="Gene3D" id="1.10.287.1490">
    <property type="match status" value="1"/>
</dbReference>
<keyword evidence="1" id="KW-0175">Coiled coil</keyword>
<dbReference type="OrthoDB" id="28818at2759"/>
<feature type="region of interest" description="Disordered" evidence="2">
    <location>
        <begin position="1881"/>
        <end position="1929"/>
    </location>
</feature>
<feature type="region of interest" description="Disordered" evidence="2">
    <location>
        <begin position="1836"/>
        <end position="1860"/>
    </location>
</feature>
<feature type="region of interest" description="Disordered" evidence="2">
    <location>
        <begin position="298"/>
        <end position="347"/>
    </location>
</feature>
<dbReference type="Proteomes" id="UP000515152">
    <property type="component" value="Chromosome 13"/>
</dbReference>
<feature type="coiled-coil region" evidence="1">
    <location>
        <begin position="349"/>
        <end position="696"/>
    </location>
</feature>
<dbReference type="GO" id="GO:0031267">
    <property type="term" value="F:small GTPase binding"/>
    <property type="evidence" value="ECO:0007669"/>
    <property type="project" value="TreeGrafter"/>
</dbReference>
<feature type="coiled-coil region" evidence="1">
    <location>
        <begin position="1264"/>
        <end position="1368"/>
    </location>
</feature>
<dbReference type="CTD" id="2803"/>
<dbReference type="GeneID" id="105892862"/>
<feature type="coiled-coil region" evidence="1">
    <location>
        <begin position="1409"/>
        <end position="1489"/>
    </location>
</feature>
<dbReference type="GO" id="GO:0005794">
    <property type="term" value="C:Golgi apparatus"/>
    <property type="evidence" value="ECO:0007669"/>
    <property type="project" value="TreeGrafter"/>
</dbReference>
<evidence type="ECO:0000313" key="4">
    <source>
        <dbReference type="RefSeq" id="XP_031435491.1"/>
    </source>
</evidence>
<feature type="compositionally biased region" description="Basic and acidic residues" evidence="2">
    <location>
        <begin position="1907"/>
        <end position="1929"/>
    </location>
</feature>
<organism evidence="3 4">
    <name type="scientific">Clupea harengus</name>
    <name type="common">Atlantic herring</name>
    <dbReference type="NCBI Taxonomy" id="7950"/>
    <lineage>
        <taxon>Eukaryota</taxon>
        <taxon>Metazoa</taxon>
        <taxon>Chordata</taxon>
        <taxon>Craniata</taxon>
        <taxon>Vertebrata</taxon>
        <taxon>Euteleostomi</taxon>
        <taxon>Actinopterygii</taxon>
        <taxon>Neopterygii</taxon>
        <taxon>Teleostei</taxon>
        <taxon>Clupei</taxon>
        <taxon>Clupeiformes</taxon>
        <taxon>Clupeoidei</taxon>
        <taxon>Clupeidae</taxon>
        <taxon>Clupea</taxon>
    </lineage>
</organism>
<dbReference type="GO" id="GO:0048193">
    <property type="term" value="P:Golgi vesicle transport"/>
    <property type="evidence" value="ECO:0007669"/>
    <property type="project" value="TreeGrafter"/>
</dbReference>
<reference evidence="4" key="1">
    <citation type="submission" date="2025-08" db="UniProtKB">
        <authorList>
            <consortium name="RefSeq"/>
        </authorList>
    </citation>
    <scope>IDENTIFICATION</scope>
</reference>
<evidence type="ECO:0000256" key="2">
    <source>
        <dbReference type="SAM" id="MobiDB-lite"/>
    </source>
</evidence>
<dbReference type="PANTHER" id="PTHR19327:SF0">
    <property type="entry name" value="GOLGIN SUBFAMILY A MEMBER 4"/>
    <property type="match status" value="1"/>
</dbReference>
<feature type="compositionally biased region" description="Basic and acidic residues" evidence="2">
    <location>
        <begin position="308"/>
        <end position="318"/>
    </location>
</feature>
<feature type="compositionally biased region" description="Low complexity" evidence="2">
    <location>
        <begin position="82"/>
        <end position="97"/>
    </location>
</feature>
<feature type="coiled-coil region" evidence="1">
    <location>
        <begin position="1525"/>
        <end position="1728"/>
    </location>
</feature>
<feature type="compositionally biased region" description="Polar residues" evidence="2">
    <location>
        <begin position="1887"/>
        <end position="1906"/>
    </location>
</feature>
<sequence length="1963" mass="224922">MFKKLKQKINEEQSPQRNAQSPQQAQVNTADRRSLNPPLHQDGPASPNDRELLAGMIAEPAFLSEYTIFALDHSKPPKPPQGASASGGRAAGSPRGSVNGDGSASPQRDEPQSLAQKLQQKVSSVESLFRGSSPSVPGLFRAGSRDSLVRSASRESLTPLGETDPQAAAPSYDPSSDIESEAEDATPGHADAHALPKEDLLHRLQRVEKSLANYRSKYSELVIAYRTVHRDKEKTQAILSQSQDKSLRRIGELREELQMDQQAKKHLQEEFDATLEEKDQMITVLQTQVALMKKRLHGAPGLGVPAEGEAKPSVEIRETASAPPSPSRELGAEAPSQAEGSVEPGQDAAEVLQQRVKRQENLLQRCKELLRTHKERSAQLASENDALQQQLQERLQELEKTKELHTTEKTKLITQLRDAKNLIEQLEQDKGMVIAETKRQMHETLEMKEEEVAQLRGRVQQAVAQKEELQEQKEKNEKSGFEELERALGVAQRAEEARRQLQVQMEERVKEVEEASEEERKSLQQELTRVKQEVVNIMKKSSEDRIAELERTHTEALASKEEELQAQIHQAVEQCREEMNQAAQESEQQASLAVEEAELQKTALQAGAENKAKELLLELETARTKILELESSLERHSEGEGDQELSSQMEELKKRHEADLLAVEGKHQELLEKCKAEQAEALNRQHGVTVQELQDKHKAEVEAILKDSETQFHVHIEDMNQKTLEKLDVKQTELEALSSEISEVTKSRLLLEEKLAAAEEASKSAREEFEARLQEEQAKYQADVEGIKLQHEESLGGVEKTLKEELNKLKMILEEKEKEAEEHHQRGKILKEDLEKAQQHRDSVVREFEELKQKQHDGLGEISEQLTQSKSEVKDLTELLERAQSECKQKADLLEQKVKELQEVSCQVEQAKQEIAEKENSYTDKLKAMQEDENKLRKQLDEERKAHERKIENIKKDMDAKLKSQENKTEKVRQKTKEMQEKFKKKLQDTQEALKGELAKKEKELQQKEKQLKDKILEMAQASSEGMSTAMSDLEANHKEQLEKLGEVKTQEQEQLTQTWKEKLSQQGEELQEKHALELQEKAKELEEISEQLGATREEKERVLKEMTNLREELAIRETTVQKLQAELRKAAAKLESLSHGEAMLKEQVESVEKRLNQALGERNMFQDQVVKLEDESRERVRELSRNLEDVQNKLSVLEGSRNKEGEDFQKKLEEKVLELQVKEKEFQNHVQSMHAQLEKHCREVRVTIEGCADQFGTTVDNRVRELQDRVVSTQKRVSHLRNTIIAKTGRICTLEGQLKQSQEENQNLSRSLEQLTLKLKENSDHFEALTNERVSLQKTSENNSQILSEKELRIEQLTEENRMISETIKANALHISNLESIINDLKTQLAHSIADKEEAISLLTQQHVEEKQSLNSQMEETVETLNKEKSLALQETETLRNKLTEFKTKAESKFTDNHNTVKSLRARIQDMERQIAEKEENVQRLAASLDNQSISKSEMDQALSEKDQKVTTLTLDLQSCTRKAVDLEERLDVRTKECEQVRRDLQQLMDLRDNEKREIMEQVQQAQQVQSSQSGHLVQEMEGKLLCLQKEVQAAKEQLERQTLESEKEKTELLREKEDALKMAEERSSEGTGKVAELKKKAEQKISLIRKQLTSQIEEKEKVIKSLQTRVHQNQEEKEEAIKSLQTQVHKNQEEKEQQMQLLGKKEEGLEEALRSLREEHEKHLEQVRHDESLTREKCLESLKSSYEETIAALQTKMSQEERCATTDNDRGEEEILPSLKELQGKLEEAHKQDADYQAEISRLKADLLEQAALVQELQKTRLVETEHCVAEQNHSVLGKEPAGDVVTQEEVDGESQKEALVKEYEQKLQELTQRLEEKEGLLGVYQNSSSQGNGDADGESSSEQSPEHLKSELARAEQEKQKVQKDFTRLQKDLRALRREHEQELEHLKREMAEENEKKQK</sequence>
<keyword evidence="3" id="KW-1185">Reference proteome</keyword>
<feature type="coiled-coil region" evidence="1">
    <location>
        <begin position="1781"/>
        <end position="1822"/>
    </location>
</feature>
<feature type="region of interest" description="Disordered" evidence="2">
    <location>
        <begin position="72"/>
        <end position="197"/>
    </location>
</feature>
<evidence type="ECO:0000313" key="3">
    <source>
        <dbReference type="Proteomes" id="UP000515152"/>
    </source>
</evidence>
<feature type="compositionally biased region" description="Polar residues" evidence="2">
    <location>
        <begin position="113"/>
        <end position="135"/>
    </location>
</feature>
<feature type="region of interest" description="Disordered" evidence="2">
    <location>
        <begin position="930"/>
        <end position="984"/>
    </location>
</feature>
<feature type="compositionally biased region" description="Polar residues" evidence="2">
    <location>
        <begin position="12"/>
        <end position="29"/>
    </location>
</feature>
<dbReference type="PANTHER" id="PTHR19327">
    <property type="entry name" value="GOLGIN"/>
    <property type="match status" value="1"/>
</dbReference>
<accession>A0A6P8GEG3</accession>